<keyword evidence="1" id="KW-0472">Membrane</keyword>
<accession>A0A0L8GQ87</accession>
<keyword evidence="1" id="KW-1133">Transmembrane helix</keyword>
<feature type="transmembrane region" description="Helical" evidence="1">
    <location>
        <begin position="12"/>
        <end position="30"/>
    </location>
</feature>
<gene>
    <name evidence="2" type="ORF">OCBIM_22029801mg</name>
</gene>
<protein>
    <submittedName>
        <fullName evidence="2">Uncharacterized protein</fullName>
    </submittedName>
</protein>
<keyword evidence="1" id="KW-0812">Transmembrane</keyword>
<dbReference type="AlphaFoldDB" id="A0A0L8GQ87"/>
<name>A0A0L8GQ87_OCTBM</name>
<evidence type="ECO:0000313" key="2">
    <source>
        <dbReference type="EMBL" id="KOF79196.1"/>
    </source>
</evidence>
<proteinExistence type="predicted"/>
<reference evidence="2" key="1">
    <citation type="submission" date="2015-07" db="EMBL/GenBank/DDBJ databases">
        <title>MeaNS - Measles Nucleotide Surveillance Program.</title>
        <authorList>
            <person name="Tran T."/>
            <person name="Druce J."/>
        </authorList>
    </citation>
    <scope>NUCLEOTIDE SEQUENCE</scope>
    <source>
        <strain evidence="2">UCB-OBI-ISO-001</strain>
        <tissue evidence="2">Gonad</tissue>
    </source>
</reference>
<organism evidence="2">
    <name type="scientific">Octopus bimaculoides</name>
    <name type="common">California two-spotted octopus</name>
    <dbReference type="NCBI Taxonomy" id="37653"/>
    <lineage>
        <taxon>Eukaryota</taxon>
        <taxon>Metazoa</taxon>
        <taxon>Spiralia</taxon>
        <taxon>Lophotrochozoa</taxon>
        <taxon>Mollusca</taxon>
        <taxon>Cephalopoda</taxon>
        <taxon>Coleoidea</taxon>
        <taxon>Octopodiformes</taxon>
        <taxon>Octopoda</taxon>
        <taxon>Incirrata</taxon>
        <taxon>Octopodidae</taxon>
        <taxon>Octopus</taxon>
    </lineage>
</organism>
<dbReference type="EMBL" id="KQ420827">
    <property type="protein sequence ID" value="KOF79196.1"/>
    <property type="molecule type" value="Genomic_DNA"/>
</dbReference>
<evidence type="ECO:0000256" key="1">
    <source>
        <dbReference type="SAM" id="Phobius"/>
    </source>
</evidence>
<sequence>MLLVSAKLVRVVLMCLCLCFCLLVLFLYVFFLLTGVLMMAVVEFSLWICMCLV</sequence>